<feature type="compositionally biased region" description="Basic and acidic residues" evidence="1">
    <location>
        <begin position="321"/>
        <end position="343"/>
    </location>
</feature>
<name>A0ABW2XXL8_9ACTN</name>
<dbReference type="RefSeq" id="WP_131760816.1">
    <property type="nucleotide sequence ID" value="NZ_CAACUY010000131.1"/>
</dbReference>
<keyword evidence="2" id="KW-1133">Transmembrane helix</keyword>
<evidence type="ECO:0000256" key="2">
    <source>
        <dbReference type="SAM" id="Phobius"/>
    </source>
</evidence>
<protein>
    <submittedName>
        <fullName evidence="3">Uncharacterized protein</fullName>
    </submittedName>
</protein>
<feature type="compositionally biased region" description="Basic and acidic residues" evidence="1">
    <location>
        <begin position="100"/>
        <end position="121"/>
    </location>
</feature>
<sequence length="343" mass="36168">MAGGLWKLDHGGHRLEIETERTGWTRVARLTVDGEAAGEATGDGLVLTVPYGAATVRVTFDLHGFLDGQAARCELAPPEPKDADEKAGDGTAVEAPGSEEAAREALRKASDQLPHRVRADVADEGSSQVPGGASDLTPAQVPDEDPSRAADRAPARVLDKNSDEDSGLASGEVSGGPARQGVPFVPPAGSRAAKREALALAHPVLYASRHVVIAIAKVLFPLLGIGALVKVLLSMVPKPDVDLPKVNLPDIPVPDVPLPHVPWPDLPDLSLPPWVRVILVTAKLWIPILIAVGVAAKEARRRMKQREASAANTADGASSPDEARRPADAQKVSRSEGRRDRSR</sequence>
<feature type="compositionally biased region" description="Basic and acidic residues" evidence="1">
    <location>
        <begin position="145"/>
        <end position="163"/>
    </location>
</feature>
<keyword evidence="4" id="KW-1185">Reference proteome</keyword>
<proteinExistence type="predicted"/>
<dbReference type="EMBL" id="JBHTGP010000018">
    <property type="protein sequence ID" value="MFD0690193.1"/>
    <property type="molecule type" value="Genomic_DNA"/>
</dbReference>
<gene>
    <name evidence="3" type="ORF">ACFQZM_37290</name>
</gene>
<evidence type="ECO:0000256" key="1">
    <source>
        <dbReference type="SAM" id="MobiDB-lite"/>
    </source>
</evidence>
<feature type="transmembrane region" description="Helical" evidence="2">
    <location>
        <begin position="274"/>
        <end position="296"/>
    </location>
</feature>
<evidence type="ECO:0000313" key="3">
    <source>
        <dbReference type="EMBL" id="MFD0690193.1"/>
    </source>
</evidence>
<reference evidence="4" key="1">
    <citation type="journal article" date="2019" name="Int. J. Syst. Evol. Microbiol.">
        <title>The Global Catalogue of Microorganisms (GCM) 10K type strain sequencing project: providing services to taxonomists for standard genome sequencing and annotation.</title>
        <authorList>
            <consortium name="The Broad Institute Genomics Platform"/>
            <consortium name="The Broad Institute Genome Sequencing Center for Infectious Disease"/>
            <person name="Wu L."/>
            <person name="Ma J."/>
        </authorList>
    </citation>
    <scope>NUCLEOTIDE SEQUENCE [LARGE SCALE GENOMIC DNA]</scope>
    <source>
        <strain evidence="4">JCM 9371</strain>
    </source>
</reference>
<feature type="region of interest" description="Disordered" evidence="1">
    <location>
        <begin position="303"/>
        <end position="343"/>
    </location>
</feature>
<organism evidence="3 4">
    <name type="scientific">Actinomadura fibrosa</name>
    <dbReference type="NCBI Taxonomy" id="111802"/>
    <lineage>
        <taxon>Bacteria</taxon>
        <taxon>Bacillati</taxon>
        <taxon>Actinomycetota</taxon>
        <taxon>Actinomycetes</taxon>
        <taxon>Streptosporangiales</taxon>
        <taxon>Thermomonosporaceae</taxon>
        <taxon>Actinomadura</taxon>
    </lineage>
</organism>
<dbReference type="Proteomes" id="UP001597063">
    <property type="component" value="Unassembled WGS sequence"/>
</dbReference>
<accession>A0ABW2XXL8</accession>
<evidence type="ECO:0000313" key="4">
    <source>
        <dbReference type="Proteomes" id="UP001597063"/>
    </source>
</evidence>
<feature type="transmembrane region" description="Helical" evidence="2">
    <location>
        <begin position="211"/>
        <end position="233"/>
    </location>
</feature>
<comment type="caution">
    <text evidence="3">The sequence shown here is derived from an EMBL/GenBank/DDBJ whole genome shotgun (WGS) entry which is preliminary data.</text>
</comment>
<feature type="compositionally biased region" description="Basic and acidic residues" evidence="1">
    <location>
        <begin position="79"/>
        <end position="88"/>
    </location>
</feature>
<feature type="region of interest" description="Disordered" evidence="1">
    <location>
        <begin position="76"/>
        <end position="187"/>
    </location>
</feature>
<keyword evidence="2" id="KW-0472">Membrane</keyword>
<keyword evidence="2" id="KW-0812">Transmembrane</keyword>